<reference evidence="1 3" key="1">
    <citation type="journal article" date="2024" name="G3 (Bethesda)">
        <title>Genome assembly of Hibiscus sabdariffa L. provides insights into metabolisms of medicinal natural products.</title>
        <authorList>
            <person name="Kim T."/>
        </authorList>
    </citation>
    <scope>NUCLEOTIDE SEQUENCE [LARGE SCALE GENOMIC DNA]</scope>
    <source>
        <strain evidence="1">TK-2024</strain>
        <tissue evidence="1">Old leaves</tissue>
    </source>
</reference>
<name>A0ABR2AFL2_9ROSI</name>
<evidence type="ECO:0000313" key="3">
    <source>
        <dbReference type="Proteomes" id="UP001396334"/>
    </source>
</evidence>
<comment type="caution">
    <text evidence="1">The sequence shown here is derived from an EMBL/GenBank/DDBJ whole genome shotgun (WGS) entry which is preliminary data.</text>
</comment>
<protein>
    <submittedName>
        <fullName evidence="1">Uncharacterized protein</fullName>
    </submittedName>
</protein>
<sequence>MDHTYFFYRYRKYLIRSPWKHLSFQVEAKATLSRLRKDEEVSMAARKPTGRVVREFPEKLFFEEEDLLSFSVLGRASLVIRASRSLPASGSSLASPTSTSIPSTWNLVSVPYGSRAAIEGITGELSISFSRVGSLALSLYLESSPVRTSTAYFTLTTENDFTVTLSVTPAMNSPESQVICPRAYDCKEDLV</sequence>
<dbReference type="EMBL" id="JBBPBN010000257">
    <property type="protein sequence ID" value="KAK8492090.1"/>
    <property type="molecule type" value="Genomic_DNA"/>
</dbReference>
<evidence type="ECO:0000313" key="2">
    <source>
        <dbReference type="EMBL" id="KAK8492090.1"/>
    </source>
</evidence>
<proteinExistence type="predicted"/>
<dbReference type="Proteomes" id="UP001396334">
    <property type="component" value="Unassembled WGS sequence"/>
</dbReference>
<gene>
    <name evidence="1" type="ORF">V6N11_014084</name>
    <name evidence="2" type="ORF">V6N11_014210</name>
</gene>
<keyword evidence="3" id="KW-1185">Reference proteome</keyword>
<organism evidence="1 3">
    <name type="scientific">Hibiscus sabdariffa</name>
    <name type="common">roselle</name>
    <dbReference type="NCBI Taxonomy" id="183260"/>
    <lineage>
        <taxon>Eukaryota</taxon>
        <taxon>Viridiplantae</taxon>
        <taxon>Streptophyta</taxon>
        <taxon>Embryophyta</taxon>
        <taxon>Tracheophyta</taxon>
        <taxon>Spermatophyta</taxon>
        <taxon>Magnoliopsida</taxon>
        <taxon>eudicotyledons</taxon>
        <taxon>Gunneridae</taxon>
        <taxon>Pentapetalae</taxon>
        <taxon>rosids</taxon>
        <taxon>malvids</taxon>
        <taxon>Malvales</taxon>
        <taxon>Malvaceae</taxon>
        <taxon>Malvoideae</taxon>
        <taxon>Hibiscus</taxon>
    </lineage>
</organism>
<dbReference type="EMBL" id="JBBPBN010000257">
    <property type="protein sequence ID" value="KAK8491960.1"/>
    <property type="molecule type" value="Genomic_DNA"/>
</dbReference>
<evidence type="ECO:0000313" key="1">
    <source>
        <dbReference type="EMBL" id="KAK8491960.1"/>
    </source>
</evidence>
<accession>A0ABR2AFL2</accession>